<dbReference type="EMBL" id="CAJFDH010000002">
    <property type="protein sequence ID" value="CAD5209586.1"/>
    <property type="molecule type" value="Genomic_DNA"/>
</dbReference>
<dbReference type="Proteomes" id="UP000614601">
    <property type="component" value="Unassembled WGS sequence"/>
</dbReference>
<evidence type="ECO:0000256" key="1">
    <source>
        <dbReference type="SAM" id="MobiDB-lite"/>
    </source>
</evidence>
<keyword evidence="3" id="KW-1185">Reference proteome</keyword>
<name>A0A811K284_9BILA</name>
<feature type="region of interest" description="Disordered" evidence="1">
    <location>
        <begin position="176"/>
        <end position="195"/>
    </location>
</feature>
<organism evidence="2 3">
    <name type="scientific">Bursaphelenchus okinawaensis</name>
    <dbReference type="NCBI Taxonomy" id="465554"/>
    <lineage>
        <taxon>Eukaryota</taxon>
        <taxon>Metazoa</taxon>
        <taxon>Ecdysozoa</taxon>
        <taxon>Nematoda</taxon>
        <taxon>Chromadorea</taxon>
        <taxon>Rhabditida</taxon>
        <taxon>Tylenchina</taxon>
        <taxon>Tylenchomorpha</taxon>
        <taxon>Aphelenchoidea</taxon>
        <taxon>Aphelenchoididae</taxon>
        <taxon>Bursaphelenchus</taxon>
    </lineage>
</organism>
<feature type="compositionally biased region" description="Basic residues" evidence="1">
    <location>
        <begin position="184"/>
        <end position="195"/>
    </location>
</feature>
<reference evidence="2" key="1">
    <citation type="submission" date="2020-09" db="EMBL/GenBank/DDBJ databases">
        <authorList>
            <person name="Kikuchi T."/>
        </authorList>
    </citation>
    <scope>NUCLEOTIDE SEQUENCE</scope>
    <source>
        <strain evidence="2">SH1</strain>
    </source>
</reference>
<accession>A0A811K284</accession>
<dbReference type="EMBL" id="CAJFCW020000002">
    <property type="protein sequence ID" value="CAG9089656.1"/>
    <property type="molecule type" value="Genomic_DNA"/>
</dbReference>
<gene>
    <name evidence="2" type="ORF">BOKJ2_LOCUS2761</name>
</gene>
<dbReference type="OrthoDB" id="5823091at2759"/>
<evidence type="ECO:0008006" key="4">
    <source>
        <dbReference type="Google" id="ProtNLM"/>
    </source>
</evidence>
<evidence type="ECO:0000313" key="2">
    <source>
        <dbReference type="EMBL" id="CAD5209586.1"/>
    </source>
</evidence>
<sequence>MAKPKILKPYIKSAVKSKSNWTVLTDLSDLKAVVSDSKLARKTSKGLKRRLKAEEKAGTSSEVVKEQDVEMENIDKPKLYIGMRTALRQLNENNLGAIIIDEKVIAPSAVAQVFDLVSCNRSCDFYKATALSEELKSLLNMPKVSCIGIGKDEPLVIQLELTAETKVEVEKLPPTFAKPEFKHPKGKNKHKKKKM</sequence>
<protein>
    <recommendedName>
        <fullName evidence="4">Ribosomal_L7Ae domain-containing protein</fullName>
    </recommendedName>
</protein>
<comment type="caution">
    <text evidence="2">The sequence shown here is derived from an EMBL/GenBank/DDBJ whole genome shotgun (WGS) entry which is preliminary data.</text>
</comment>
<dbReference type="AlphaFoldDB" id="A0A811K284"/>
<dbReference type="Proteomes" id="UP000783686">
    <property type="component" value="Unassembled WGS sequence"/>
</dbReference>
<evidence type="ECO:0000313" key="3">
    <source>
        <dbReference type="Proteomes" id="UP000614601"/>
    </source>
</evidence>
<proteinExistence type="predicted"/>